<gene>
    <name evidence="3" type="ordered locus">Bsel_2424</name>
</gene>
<dbReference type="CDD" id="cd07583">
    <property type="entry name" value="nitrilase_5"/>
    <property type="match status" value="1"/>
</dbReference>
<dbReference type="KEGG" id="bse:Bsel_2424"/>
<dbReference type="EMBL" id="CP001791">
    <property type="protein sequence ID" value="ADH99926.1"/>
    <property type="molecule type" value="Genomic_DNA"/>
</dbReference>
<organism evidence="3 4">
    <name type="scientific">Bacillus selenitireducens (strain ATCC 700615 / DSM 15326 / MLS10)</name>
    <dbReference type="NCBI Taxonomy" id="439292"/>
    <lineage>
        <taxon>Bacteria</taxon>
        <taxon>Bacillati</taxon>
        <taxon>Bacillota</taxon>
        <taxon>Bacilli</taxon>
        <taxon>Bacillales</taxon>
        <taxon>Bacillaceae</taxon>
        <taxon>Salisediminibacterium</taxon>
    </lineage>
</organism>
<evidence type="ECO:0000256" key="1">
    <source>
        <dbReference type="ARBA" id="ARBA00010613"/>
    </source>
</evidence>
<dbReference type="PROSITE" id="PS50263">
    <property type="entry name" value="CN_HYDROLASE"/>
    <property type="match status" value="1"/>
</dbReference>
<evidence type="ECO:0000313" key="4">
    <source>
        <dbReference type="Proteomes" id="UP000000271"/>
    </source>
</evidence>
<dbReference type="Proteomes" id="UP000000271">
    <property type="component" value="Chromosome"/>
</dbReference>
<dbReference type="SUPFAM" id="SSF56317">
    <property type="entry name" value="Carbon-nitrogen hydrolase"/>
    <property type="match status" value="1"/>
</dbReference>
<dbReference type="PANTHER" id="PTHR23088">
    <property type="entry name" value="NITRILASE-RELATED"/>
    <property type="match status" value="1"/>
</dbReference>
<comment type="similarity">
    <text evidence="1">Belongs to the carbon-nitrogen hydrolase superfamily. NIT1/NIT2 family.</text>
</comment>
<dbReference type="InterPro" id="IPR036526">
    <property type="entry name" value="C-N_Hydrolase_sf"/>
</dbReference>
<feature type="domain" description="CN hydrolase" evidence="2">
    <location>
        <begin position="3"/>
        <end position="240"/>
    </location>
</feature>
<dbReference type="Pfam" id="PF00795">
    <property type="entry name" value="CN_hydrolase"/>
    <property type="match status" value="1"/>
</dbReference>
<dbReference type="Gene3D" id="3.60.110.10">
    <property type="entry name" value="Carbon-nitrogen hydrolase"/>
    <property type="match status" value="1"/>
</dbReference>
<dbReference type="AlphaFoldDB" id="D6XWV0"/>
<proteinExistence type="inferred from homology"/>
<accession>D6XWV0</accession>
<evidence type="ECO:0000313" key="3">
    <source>
        <dbReference type="EMBL" id="ADH99926.1"/>
    </source>
</evidence>
<evidence type="ECO:0000259" key="2">
    <source>
        <dbReference type="PROSITE" id="PS50263"/>
    </source>
</evidence>
<protein>
    <submittedName>
        <fullName evidence="3">Nitrilase/cyanide hydratase and apolipoprotein N-acyltransferase</fullName>
    </submittedName>
</protein>
<dbReference type="InterPro" id="IPR003010">
    <property type="entry name" value="C-N_Hydrolase"/>
</dbReference>
<dbReference type="RefSeq" id="WP_013173348.1">
    <property type="nucleotide sequence ID" value="NC_014219.1"/>
</dbReference>
<dbReference type="eggNOG" id="COG0388">
    <property type="taxonomic scope" value="Bacteria"/>
</dbReference>
<dbReference type="GO" id="GO:0016746">
    <property type="term" value="F:acyltransferase activity"/>
    <property type="evidence" value="ECO:0007669"/>
    <property type="project" value="UniProtKB-KW"/>
</dbReference>
<dbReference type="STRING" id="439292.Bsel_2424"/>
<reference evidence="3" key="1">
    <citation type="submission" date="2009-10" db="EMBL/GenBank/DDBJ databases">
        <title>Complete sequence of Bacillus selenitireducens MLS10.</title>
        <authorList>
            <consortium name="US DOE Joint Genome Institute"/>
            <person name="Lucas S."/>
            <person name="Copeland A."/>
            <person name="Lapidus A."/>
            <person name="Glavina del Rio T."/>
            <person name="Dalin E."/>
            <person name="Tice H."/>
            <person name="Bruce D."/>
            <person name="Goodwin L."/>
            <person name="Pitluck S."/>
            <person name="Sims D."/>
            <person name="Brettin T."/>
            <person name="Detter J.C."/>
            <person name="Han C."/>
            <person name="Larimer F."/>
            <person name="Land M."/>
            <person name="Hauser L."/>
            <person name="Kyrpides N."/>
            <person name="Ovchinnikova G."/>
            <person name="Stolz J."/>
        </authorList>
    </citation>
    <scope>NUCLEOTIDE SEQUENCE [LARGE SCALE GENOMIC DNA]</scope>
    <source>
        <strain evidence="3">MLS10</strain>
    </source>
</reference>
<sequence length="264" mass="30288">MKWKILILQIDVVYGDPWKNKAKIEDKIRNVTMDEVDVLVLPELWSSGYDLSRLPEICAESQSAMLAFLKNLALEHDVMVVGGSLADHQNGSYYNTMPVIDRSGEQVKAYSKLHLFRLMNEDKYLSEGTGDGFFTLEDVPCTGMICYDIRFPEWVRHHALKEAEVFFVVAEWPHARIDHWTALLTSRAIENQCYIVACNRVGADPDNVFGGTSMVIDPWGKVLLKASEDREEILMIDIDLQESKSVRKRIPVFEDRRPAFYKLN</sequence>
<keyword evidence="4" id="KW-1185">Reference proteome</keyword>
<dbReference type="OrthoDB" id="9811121at2"/>
<name>D6XWV0_BACIE</name>
<dbReference type="HOGENOM" id="CLU_030130_3_1_9"/>
<dbReference type="PANTHER" id="PTHR23088:SF27">
    <property type="entry name" value="DEAMINATED GLUTATHIONE AMIDASE"/>
    <property type="match status" value="1"/>
</dbReference>